<evidence type="ECO:0000313" key="2">
    <source>
        <dbReference type="Proteomes" id="UP000464178"/>
    </source>
</evidence>
<accession>A0A6P2CX22</accession>
<protein>
    <submittedName>
        <fullName evidence="1">Uncharacterized protein</fullName>
    </submittedName>
</protein>
<organism evidence="1 2">
    <name type="scientific">Gemmata massiliana</name>
    <dbReference type="NCBI Taxonomy" id="1210884"/>
    <lineage>
        <taxon>Bacteria</taxon>
        <taxon>Pseudomonadati</taxon>
        <taxon>Planctomycetota</taxon>
        <taxon>Planctomycetia</taxon>
        <taxon>Gemmatales</taxon>
        <taxon>Gemmataceae</taxon>
        <taxon>Gemmata</taxon>
    </lineage>
</organism>
<dbReference type="Proteomes" id="UP000464178">
    <property type="component" value="Chromosome"/>
</dbReference>
<proteinExistence type="predicted"/>
<reference evidence="1 2" key="1">
    <citation type="submission" date="2019-05" db="EMBL/GenBank/DDBJ databases">
        <authorList>
            <consortium name="Science for Life Laboratories"/>
        </authorList>
    </citation>
    <scope>NUCLEOTIDE SEQUENCE [LARGE SCALE GENOMIC DNA]</scope>
    <source>
        <strain evidence="1">Soil9</strain>
    </source>
</reference>
<gene>
    <name evidence="1" type="ORF">SOIL9_42150</name>
</gene>
<dbReference type="EMBL" id="LR593886">
    <property type="protein sequence ID" value="VTR93499.1"/>
    <property type="molecule type" value="Genomic_DNA"/>
</dbReference>
<dbReference type="KEGG" id="gms:SOIL9_42150"/>
<keyword evidence="2" id="KW-1185">Reference proteome</keyword>
<sequence>MTEADWNKSNDVEKLVAFVRRRFGPRKLRLFGCACCRSVWDYIDDETIRRGVECAERCADGDGPADELEAVTAAVKVVVEATPMKMYLYQAVADLLEWKANHTTALDAARRVGITAHQATGTLETRGAQPGFLRDLFGPLPFRPIPFDPAWGTSTVTALARDIYAQRAFDRMPILADALQDAGCDNDDILNHCRTPGVHVHGCWVVDLVLEKK</sequence>
<dbReference type="AlphaFoldDB" id="A0A6P2CX22"/>
<name>A0A6P2CX22_9BACT</name>
<evidence type="ECO:0000313" key="1">
    <source>
        <dbReference type="EMBL" id="VTR93499.1"/>
    </source>
</evidence>
<dbReference type="RefSeq" id="WP_232069649.1">
    <property type="nucleotide sequence ID" value="NZ_LR593886.1"/>
</dbReference>